<evidence type="ECO:0000256" key="1">
    <source>
        <dbReference type="ARBA" id="ARBA00022737"/>
    </source>
</evidence>
<dbReference type="Pfam" id="PF23598">
    <property type="entry name" value="LRR_14"/>
    <property type="match status" value="1"/>
</dbReference>
<feature type="domain" description="Disease resistance R13L4/SHOC-2-like LRR" evidence="2">
    <location>
        <begin position="106"/>
        <end position="439"/>
    </location>
</feature>
<gene>
    <name evidence="3" type="ORF">LWI28_016814</name>
</gene>
<dbReference type="SUPFAM" id="SSF52058">
    <property type="entry name" value="L domain-like"/>
    <property type="match status" value="1"/>
</dbReference>
<sequence length="516" mass="59718">MRSFFQEFEKDDDGSIIRCKMHDIVHDVAQYLSKNECCMIEVQDAFREESMNALCEKARHLRLMVRGSDTFPISICNFKKLRSLLIKVDYVVSKLTGKVIQKLFDELTCLKALRMSGAYIEHIPKEIGKLIHLRYLDLSNNAKLIKLPDTLCELYNLQTLKLDWCSNLEELSQGIGKLINLRYLMNWGNNSVRYMPKGMERLIHLRTLNEFHLSSGDYGEFLNNIESLWIKGLKILAKVTDEIVQLKNNKNISDLGLVFSGSYSMNNEDEAILEAFQPPPNLQELTIKDYRGPTMSTLRRMTSLTNLRSIGLWKCHKCVHLPPLGKLPSLETLSIWRMDSVREVGNEFLGVESGEASSSSSSIIYFPNLKTLKFWWMRDWEVWDFGNEDDTCTIMPSLRSLQIEYCSKLKGLPKQLLHRMAPLQNLGIQFCSILEEVYSKGKGDKWQDISHIPNIHITGDYTREHANSPSEAFILEIILDWDRPVSGSIEIILDWIQWKPIFKAETWQTMVFFKIL</sequence>
<keyword evidence="4" id="KW-1185">Reference proteome</keyword>
<name>A0AAD5NJ24_ACENE</name>
<dbReference type="PANTHER" id="PTHR47186:SF30">
    <property type="entry name" value="EF-HAND DOMAIN-CONTAINING PROTEIN"/>
    <property type="match status" value="1"/>
</dbReference>
<dbReference type="InterPro" id="IPR055414">
    <property type="entry name" value="LRR_R13L4/SHOC2-like"/>
</dbReference>
<comment type="caution">
    <text evidence="3">The sequence shown here is derived from an EMBL/GenBank/DDBJ whole genome shotgun (WGS) entry which is preliminary data.</text>
</comment>
<organism evidence="3 4">
    <name type="scientific">Acer negundo</name>
    <name type="common">Box elder</name>
    <dbReference type="NCBI Taxonomy" id="4023"/>
    <lineage>
        <taxon>Eukaryota</taxon>
        <taxon>Viridiplantae</taxon>
        <taxon>Streptophyta</taxon>
        <taxon>Embryophyta</taxon>
        <taxon>Tracheophyta</taxon>
        <taxon>Spermatophyta</taxon>
        <taxon>Magnoliopsida</taxon>
        <taxon>eudicotyledons</taxon>
        <taxon>Gunneridae</taxon>
        <taxon>Pentapetalae</taxon>
        <taxon>rosids</taxon>
        <taxon>malvids</taxon>
        <taxon>Sapindales</taxon>
        <taxon>Sapindaceae</taxon>
        <taxon>Hippocastanoideae</taxon>
        <taxon>Acereae</taxon>
        <taxon>Acer</taxon>
    </lineage>
</organism>
<evidence type="ECO:0000259" key="2">
    <source>
        <dbReference type="Pfam" id="PF23598"/>
    </source>
</evidence>
<accession>A0AAD5NJ24</accession>
<dbReference type="Gene3D" id="3.80.10.10">
    <property type="entry name" value="Ribonuclease Inhibitor"/>
    <property type="match status" value="1"/>
</dbReference>
<reference evidence="3" key="1">
    <citation type="journal article" date="2022" name="Plant J.">
        <title>Strategies of tolerance reflected in two North American maple genomes.</title>
        <authorList>
            <person name="McEvoy S.L."/>
            <person name="Sezen U.U."/>
            <person name="Trouern-Trend A."/>
            <person name="McMahon S.M."/>
            <person name="Schaberg P.G."/>
            <person name="Yang J."/>
            <person name="Wegrzyn J.L."/>
            <person name="Swenson N.G."/>
        </authorList>
    </citation>
    <scope>NUCLEOTIDE SEQUENCE</scope>
    <source>
        <strain evidence="3">91603</strain>
    </source>
</reference>
<dbReference type="AlphaFoldDB" id="A0AAD5NJ24"/>
<proteinExistence type="predicted"/>
<dbReference type="PANTHER" id="PTHR47186">
    <property type="entry name" value="LEUCINE-RICH REPEAT-CONTAINING PROTEIN 57"/>
    <property type="match status" value="1"/>
</dbReference>
<protein>
    <recommendedName>
        <fullName evidence="2">Disease resistance R13L4/SHOC-2-like LRR domain-containing protein</fullName>
    </recommendedName>
</protein>
<reference evidence="3" key="2">
    <citation type="submission" date="2023-02" db="EMBL/GenBank/DDBJ databases">
        <authorList>
            <person name="Swenson N.G."/>
            <person name="Wegrzyn J.L."/>
            <person name="Mcevoy S.L."/>
        </authorList>
    </citation>
    <scope>NUCLEOTIDE SEQUENCE</scope>
    <source>
        <strain evidence="3">91603</strain>
        <tissue evidence="3">Leaf</tissue>
    </source>
</reference>
<dbReference type="InterPro" id="IPR032675">
    <property type="entry name" value="LRR_dom_sf"/>
</dbReference>
<keyword evidence="1" id="KW-0677">Repeat</keyword>
<dbReference type="Proteomes" id="UP001064489">
    <property type="component" value="Chromosome 2"/>
</dbReference>
<evidence type="ECO:0000313" key="3">
    <source>
        <dbReference type="EMBL" id="KAI9161379.1"/>
    </source>
</evidence>
<dbReference type="EMBL" id="JAJSOW010000106">
    <property type="protein sequence ID" value="KAI9161379.1"/>
    <property type="molecule type" value="Genomic_DNA"/>
</dbReference>
<evidence type="ECO:0000313" key="4">
    <source>
        <dbReference type="Proteomes" id="UP001064489"/>
    </source>
</evidence>